<gene>
    <name evidence="1" type="ORF">M8T91_09850</name>
</gene>
<dbReference type="EMBL" id="CP098023">
    <property type="protein sequence ID" value="WKD48243.1"/>
    <property type="molecule type" value="Genomic_DNA"/>
</dbReference>
<dbReference type="Proteomes" id="UP001321520">
    <property type="component" value="Chromosome"/>
</dbReference>
<proteinExistence type="predicted"/>
<evidence type="ECO:0000313" key="2">
    <source>
        <dbReference type="Proteomes" id="UP001321520"/>
    </source>
</evidence>
<accession>A0ABY9E813</accession>
<sequence>MQRYALFCGAYNLMMGGIKDFRESLETEEEAKEKAEKIAKDPFVDWVQIFDKETDTATIYKVINGKLVECEDDTK</sequence>
<protein>
    <submittedName>
        <fullName evidence="1">Uncharacterized protein</fullName>
    </submittedName>
</protein>
<organism evidence="1 2">
    <name type="scientific">Microbulbifer spongiae</name>
    <dbReference type="NCBI Taxonomy" id="2944933"/>
    <lineage>
        <taxon>Bacteria</taxon>
        <taxon>Pseudomonadati</taxon>
        <taxon>Pseudomonadota</taxon>
        <taxon>Gammaproteobacteria</taxon>
        <taxon>Cellvibrionales</taxon>
        <taxon>Microbulbiferaceae</taxon>
        <taxon>Microbulbifer</taxon>
    </lineage>
</organism>
<evidence type="ECO:0000313" key="1">
    <source>
        <dbReference type="EMBL" id="WKD48243.1"/>
    </source>
</evidence>
<reference evidence="1 2" key="1">
    <citation type="submission" date="2022-05" db="EMBL/GenBank/DDBJ databases">
        <title>Microbulbifer sp. nov., isolated from sponge.</title>
        <authorList>
            <person name="Gao L."/>
        </authorList>
    </citation>
    <scope>NUCLEOTIDE SEQUENCE [LARGE SCALE GENOMIC DNA]</scope>
    <source>
        <strain evidence="1 2">MI-G</strain>
    </source>
</reference>
<dbReference type="RefSeq" id="WP_301413917.1">
    <property type="nucleotide sequence ID" value="NZ_CP098023.1"/>
</dbReference>
<keyword evidence="2" id="KW-1185">Reference proteome</keyword>
<name>A0ABY9E813_9GAMM</name>